<dbReference type="GO" id="GO:0016301">
    <property type="term" value="F:kinase activity"/>
    <property type="evidence" value="ECO:0007669"/>
    <property type="project" value="UniProtKB-KW"/>
</dbReference>
<dbReference type="PANTHER" id="PTHR10584">
    <property type="entry name" value="SUGAR KINASE"/>
    <property type="match status" value="1"/>
</dbReference>
<dbReference type="InterPro" id="IPR029056">
    <property type="entry name" value="Ribokinase-like"/>
</dbReference>
<feature type="domain" description="Carbohydrate kinase PfkB" evidence="4">
    <location>
        <begin position="33"/>
        <end position="295"/>
    </location>
</feature>
<evidence type="ECO:0000313" key="5">
    <source>
        <dbReference type="EMBL" id="SDK64683.1"/>
    </source>
</evidence>
<reference evidence="6" key="1">
    <citation type="submission" date="2016-10" db="EMBL/GenBank/DDBJ databases">
        <authorList>
            <person name="Varghese N."/>
            <person name="Submissions S."/>
        </authorList>
    </citation>
    <scope>NUCLEOTIDE SEQUENCE [LARGE SCALE GENOMIC DNA]</scope>
    <source>
        <strain evidence="6">CGMCC 4.3147</strain>
    </source>
</reference>
<gene>
    <name evidence="5" type="ORF">SAMN05216298_0965</name>
</gene>
<keyword evidence="6" id="KW-1185">Reference proteome</keyword>
<dbReference type="InterPro" id="IPR011611">
    <property type="entry name" value="PfkB_dom"/>
</dbReference>
<dbReference type="PANTHER" id="PTHR10584:SF166">
    <property type="entry name" value="RIBOKINASE"/>
    <property type="match status" value="1"/>
</dbReference>
<protein>
    <submittedName>
        <fullName evidence="5">Sugar or nucleoside kinase, ribokinase family</fullName>
    </submittedName>
</protein>
<evidence type="ECO:0000256" key="2">
    <source>
        <dbReference type="ARBA" id="ARBA00022777"/>
    </source>
</evidence>
<proteinExistence type="predicted"/>
<keyword evidence="1" id="KW-0808">Transferase</keyword>
<keyword evidence="2 5" id="KW-0418">Kinase</keyword>
<evidence type="ECO:0000256" key="1">
    <source>
        <dbReference type="ARBA" id="ARBA00022679"/>
    </source>
</evidence>
<dbReference type="STRING" id="380244.SAMN05216298_0965"/>
<dbReference type="OrthoDB" id="8578462at2"/>
<dbReference type="Proteomes" id="UP000198662">
    <property type="component" value="Unassembled WGS sequence"/>
</dbReference>
<dbReference type="AlphaFoldDB" id="A0A1G9DLA6"/>
<evidence type="ECO:0000259" key="4">
    <source>
        <dbReference type="Pfam" id="PF00294"/>
    </source>
</evidence>
<evidence type="ECO:0000256" key="3">
    <source>
        <dbReference type="SAM" id="MobiDB-lite"/>
    </source>
</evidence>
<dbReference type="RefSeq" id="WP_091043598.1">
    <property type="nucleotide sequence ID" value="NZ_FNGF01000001.1"/>
</dbReference>
<dbReference type="EMBL" id="FNGF01000001">
    <property type="protein sequence ID" value="SDK64683.1"/>
    <property type="molecule type" value="Genomic_DNA"/>
</dbReference>
<dbReference type="Gene3D" id="3.40.1190.20">
    <property type="match status" value="1"/>
</dbReference>
<accession>A0A1G9DLA6</accession>
<evidence type="ECO:0000313" key="6">
    <source>
        <dbReference type="Proteomes" id="UP000198662"/>
    </source>
</evidence>
<dbReference type="Pfam" id="PF00294">
    <property type="entry name" value="PfkB"/>
    <property type="match status" value="1"/>
</dbReference>
<organism evidence="5 6">
    <name type="scientific">Glycomyces sambucus</name>
    <dbReference type="NCBI Taxonomy" id="380244"/>
    <lineage>
        <taxon>Bacteria</taxon>
        <taxon>Bacillati</taxon>
        <taxon>Actinomycetota</taxon>
        <taxon>Actinomycetes</taxon>
        <taxon>Glycomycetales</taxon>
        <taxon>Glycomycetaceae</taxon>
        <taxon>Glycomyces</taxon>
    </lineage>
</organism>
<feature type="region of interest" description="Disordered" evidence="3">
    <location>
        <begin position="289"/>
        <end position="308"/>
    </location>
</feature>
<name>A0A1G9DLA6_9ACTN</name>
<sequence>MSGRVVYTGNVIVDIGLAIGAMPEPGGDVIASSSQITAGGGFNAMTAAARDGAPVLYAGQYGTGPFGSIVREALHGFAVAGPGLSDLDSGYSIVLVDDSAERTFVTYVGAEGQLRLADLRLVSVEVEDIVVVSGYGLAHPVNAEALTAWLPGLPEALRVVLDPSPLVADLPPGVLGAALARTDVLSANARETRLLTPALADAPLADRAAALRPRLRPGGTVIARDNSEGAWIADDQGVRLVPGFQVNAVDTTGAGDAHTGVLAAALLRADPIDTAVRRANAAAALAVTKRGPATAPEAAETDRLLNAR</sequence>
<dbReference type="SUPFAM" id="SSF53613">
    <property type="entry name" value="Ribokinase-like"/>
    <property type="match status" value="1"/>
</dbReference>